<evidence type="ECO:0000313" key="2">
    <source>
        <dbReference type="EMBL" id="GKU91584.1"/>
    </source>
</evidence>
<dbReference type="Proteomes" id="UP001054252">
    <property type="component" value="Unassembled WGS sequence"/>
</dbReference>
<dbReference type="EMBL" id="BPVZ01000005">
    <property type="protein sequence ID" value="GKU91584.1"/>
    <property type="molecule type" value="Genomic_DNA"/>
</dbReference>
<sequence>MQTREEKKEKKEREKRISSEVMKENSMSCQNTGT</sequence>
<reference evidence="2 3" key="1">
    <citation type="journal article" date="2021" name="Commun. Biol.">
        <title>The genome of Shorea leprosula (Dipterocarpaceae) highlights the ecological relevance of drought in aseasonal tropical rainforests.</title>
        <authorList>
            <person name="Ng K.K.S."/>
            <person name="Kobayashi M.J."/>
            <person name="Fawcett J.A."/>
            <person name="Hatakeyama M."/>
            <person name="Paape T."/>
            <person name="Ng C.H."/>
            <person name="Ang C.C."/>
            <person name="Tnah L.H."/>
            <person name="Lee C.T."/>
            <person name="Nishiyama T."/>
            <person name="Sese J."/>
            <person name="O'Brien M.J."/>
            <person name="Copetti D."/>
            <person name="Mohd Noor M.I."/>
            <person name="Ong R.C."/>
            <person name="Putra M."/>
            <person name="Sireger I.Z."/>
            <person name="Indrioko S."/>
            <person name="Kosugi Y."/>
            <person name="Izuno A."/>
            <person name="Isagi Y."/>
            <person name="Lee S.L."/>
            <person name="Shimizu K.K."/>
        </authorList>
    </citation>
    <scope>NUCLEOTIDE SEQUENCE [LARGE SCALE GENOMIC DNA]</scope>
    <source>
        <strain evidence="2">214</strain>
    </source>
</reference>
<evidence type="ECO:0000313" key="3">
    <source>
        <dbReference type="Proteomes" id="UP001054252"/>
    </source>
</evidence>
<protein>
    <submittedName>
        <fullName evidence="2">Uncharacterized protein</fullName>
    </submittedName>
</protein>
<feature type="compositionally biased region" description="Polar residues" evidence="1">
    <location>
        <begin position="25"/>
        <end position="34"/>
    </location>
</feature>
<keyword evidence="3" id="KW-1185">Reference proteome</keyword>
<feature type="region of interest" description="Disordered" evidence="1">
    <location>
        <begin position="1"/>
        <end position="34"/>
    </location>
</feature>
<dbReference type="AlphaFoldDB" id="A0AAV5I2J8"/>
<organism evidence="2 3">
    <name type="scientific">Rubroshorea leprosula</name>
    <dbReference type="NCBI Taxonomy" id="152421"/>
    <lineage>
        <taxon>Eukaryota</taxon>
        <taxon>Viridiplantae</taxon>
        <taxon>Streptophyta</taxon>
        <taxon>Embryophyta</taxon>
        <taxon>Tracheophyta</taxon>
        <taxon>Spermatophyta</taxon>
        <taxon>Magnoliopsida</taxon>
        <taxon>eudicotyledons</taxon>
        <taxon>Gunneridae</taxon>
        <taxon>Pentapetalae</taxon>
        <taxon>rosids</taxon>
        <taxon>malvids</taxon>
        <taxon>Malvales</taxon>
        <taxon>Dipterocarpaceae</taxon>
        <taxon>Rubroshorea</taxon>
    </lineage>
</organism>
<name>A0AAV5I2J8_9ROSI</name>
<evidence type="ECO:0000256" key="1">
    <source>
        <dbReference type="SAM" id="MobiDB-lite"/>
    </source>
</evidence>
<accession>A0AAV5I2J8</accession>
<proteinExistence type="predicted"/>
<feature type="compositionally biased region" description="Basic and acidic residues" evidence="1">
    <location>
        <begin position="1"/>
        <end position="23"/>
    </location>
</feature>
<comment type="caution">
    <text evidence="2">The sequence shown here is derived from an EMBL/GenBank/DDBJ whole genome shotgun (WGS) entry which is preliminary data.</text>
</comment>
<gene>
    <name evidence="2" type="ORF">SLEP1_g5440</name>
</gene>